<protein>
    <submittedName>
        <fullName evidence="2">Uncharacterized protein</fullName>
    </submittedName>
</protein>
<accession>A0ABV9NG97</accession>
<organism evidence="2 3">
    <name type="scientific">Coralloluteibacterium thermophilum</name>
    <dbReference type="NCBI Taxonomy" id="2707049"/>
    <lineage>
        <taxon>Bacteria</taxon>
        <taxon>Pseudomonadati</taxon>
        <taxon>Pseudomonadota</taxon>
        <taxon>Gammaproteobacteria</taxon>
        <taxon>Lysobacterales</taxon>
        <taxon>Lysobacteraceae</taxon>
        <taxon>Coralloluteibacterium</taxon>
    </lineage>
</organism>
<name>A0ABV9NG97_9GAMM</name>
<reference evidence="3" key="1">
    <citation type="journal article" date="2019" name="Int. J. Syst. Evol. Microbiol.">
        <title>The Global Catalogue of Microorganisms (GCM) 10K type strain sequencing project: providing services to taxonomists for standard genome sequencing and annotation.</title>
        <authorList>
            <consortium name="The Broad Institute Genomics Platform"/>
            <consortium name="The Broad Institute Genome Sequencing Center for Infectious Disease"/>
            <person name="Wu L."/>
            <person name="Ma J."/>
        </authorList>
    </citation>
    <scope>NUCLEOTIDE SEQUENCE [LARGE SCALE GENOMIC DNA]</scope>
    <source>
        <strain evidence="3">CGMCC 1.13574</strain>
    </source>
</reference>
<dbReference type="RefSeq" id="WP_377003417.1">
    <property type="nucleotide sequence ID" value="NZ_JBHSGG010000011.1"/>
</dbReference>
<evidence type="ECO:0000313" key="3">
    <source>
        <dbReference type="Proteomes" id="UP001595892"/>
    </source>
</evidence>
<gene>
    <name evidence="2" type="ORF">ACFO3Q_04360</name>
</gene>
<evidence type="ECO:0000313" key="2">
    <source>
        <dbReference type="EMBL" id="MFC4727402.1"/>
    </source>
</evidence>
<sequence>MKTFKIAAFAAMMACASAAGAQQMLVETDAEKILTQQRQIRTDLESGTGRYADTKSHTRAAILREQDVVFRLLDGRSSSTELRRDDQMALFNSLEAIAALINDAEDERMICERQRVVGSNRRERVCKTVAQIRMEREAAERATTRHDNNCPDCTATGFRRF</sequence>
<keyword evidence="3" id="KW-1185">Reference proteome</keyword>
<dbReference type="EMBL" id="JBHSGG010000011">
    <property type="protein sequence ID" value="MFC4727402.1"/>
    <property type="molecule type" value="Genomic_DNA"/>
</dbReference>
<keyword evidence="1" id="KW-0732">Signal</keyword>
<feature type="chain" id="PRO_5045534990" evidence="1">
    <location>
        <begin position="22"/>
        <end position="161"/>
    </location>
</feature>
<feature type="signal peptide" evidence="1">
    <location>
        <begin position="1"/>
        <end position="21"/>
    </location>
</feature>
<evidence type="ECO:0000256" key="1">
    <source>
        <dbReference type="SAM" id="SignalP"/>
    </source>
</evidence>
<comment type="caution">
    <text evidence="2">The sequence shown here is derived from an EMBL/GenBank/DDBJ whole genome shotgun (WGS) entry which is preliminary data.</text>
</comment>
<dbReference type="Proteomes" id="UP001595892">
    <property type="component" value="Unassembled WGS sequence"/>
</dbReference>
<proteinExistence type="predicted"/>